<dbReference type="InterPro" id="IPR000215">
    <property type="entry name" value="Serpin_fam"/>
</dbReference>
<evidence type="ECO:0000259" key="5">
    <source>
        <dbReference type="SMART" id="SM00093"/>
    </source>
</evidence>
<accession>A0A8J4XXN9</accession>
<dbReference type="GO" id="GO:0005615">
    <property type="term" value="C:extracellular space"/>
    <property type="evidence" value="ECO:0007669"/>
    <property type="project" value="InterPro"/>
</dbReference>
<evidence type="ECO:0000313" key="7">
    <source>
        <dbReference type="Proteomes" id="UP000770661"/>
    </source>
</evidence>
<feature type="chain" id="PRO_5035207602" evidence="4">
    <location>
        <begin position="17"/>
        <end position="420"/>
    </location>
</feature>
<dbReference type="InterPro" id="IPR042178">
    <property type="entry name" value="Serpin_sf_1"/>
</dbReference>
<dbReference type="PANTHER" id="PTHR11461">
    <property type="entry name" value="SERINE PROTEASE INHIBITOR, SERPIN"/>
    <property type="match status" value="1"/>
</dbReference>
<keyword evidence="7" id="KW-1185">Reference proteome</keyword>
<dbReference type="OrthoDB" id="9518664at2759"/>
<organism evidence="6 7">
    <name type="scientific">Chionoecetes opilio</name>
    <name type="common">Atlantic snow crab</name>
    <name type="synonym">Cancer opilio</name>
    <dbReference type="NCBI Taxonomy" id="41210"/>
    <lineage>
        <taxon>Eukaryota</taxon>
        <taxon>Metazoa</taxon>
        <taxon>Ecdysozoa</taxon>
        <taxon>Arthropoda</taxon>
        <taxon>Crustacea</taxon>
        <taxon>Multicrustacea</taxon>
        <taxon>Malacostraca</taxon>
        <taxon>Eumalacostraca</taxon>
        <taxon>Eucarida</taxon>
        <taxon>Decapoda</taxon>
        <taxon>Pleocyemata</taxon>
        <taxon>Brachyura</taxon>
        <taxon>Eubrachyura</taxon>
        <taxon>Majoidea</taxon>
        <taxon>Majidae</taxon>
        <taxon>Chionoecetes</taxon>
    </lineage>
</organism>
<keyword evidence="1" id="KW-0646">Protease inhibitor</keyword>
<reference evidence="6" key="1">
    <citation type="submission" date="2020-07" db="EMBL/GenBank/DDBJ databases">
        <title>The High-quality genome of the commercially important snow crab, Chionoecetes opilio.</title>
        <authorList>
            <person name="Jeong J.-H."/>
            <person name="Ryu S."/>
        </authorList>
    </citation>
    <scope>NUCLEOTIDE SEQUENCE</scope>
    <source>
        <strain evidence="6">MADBK_172401_WGS</strain>
        <tissue evidence="6">Digestive gland</tissue>
    </source>
</reference>
<dbReference type="CDD" id="cd00172">
    <property type="entry name" value="serpin"/>
    <property type="match status" value="1"/>
</dbReference>
<evidence type="ECO:0000313" key="6">
    <source>
        <dbReference type="EMBL" id="KAG0716530.1"/>
    </source>
</evidence>
<dbReference type="Gene3D" id="3.30.497.10">
    <property type="entry name" value="Antithrombin, subunit I, domain 2"/>
    <property type="match status" value="1"/>
</dbReference>
<dbReference type="GO" id="GO:0004867">
    <property type="term" value="F:serine-type endopeptidase inhibitor activity"/>
    <property type="evidence" value="ECO:0007669"/>
    <property type="project" value="UniProtKB-KW"/>
</dbReference>
<dbReference type="SMART" id="SM00093">
    <property type="entry name" value="SERPIN"/>
    <property type="match status" value="1"/>
</dbReference>
<feature type="domain" description="Serpin" evidence="5">
    <location>
        <begin position="57"/>
        <end position="415"/>
    </location>
</feature>
<comment type="caution">
    <text evidence="6">The sequence shown here is derived from an EMBL/GenBank/DDBJ whole genome shotgun (WGS) entry which is preliminary data.</text>
</comment>
<gene>
    <name evidence="6" type="primary">SERPINB8</name>
    <name evidence="6" type="ORF">GWK47_009484</name>
</gene>
<dbReference type="EMBL" id="JACEEZ010018782">
    <property type="protein sequence ID" value="KAG0716530.1"/>
    <property type="molecule type" value="Genomic_DNA"/>
</dbReference>
<evidence type="ECO:0000256" key="3">
    <source>
        <dbReference type="RuleBase" id="RU000411"/>
    </source>
</evidence>
<proteinExistence type="inferred from homology"/>
<dbReference type="Gene3D" id="2.30.39.10">
    <property type="entry name" value="Alpha-1-antitrypsin, domain 1"/>
    <property type="match status" value="1"/>
</dbReference>
<dbReference type="InterPro" id="IPR036186">
    <property type="entry name" value="Serpin_sf"/>
</dbReference>
<protein>
    <submittedName>
        <fullName evidence="6">Serpin B8</fullName>
    </submittedName>
</protein>
<evidence type="ECO:0000256" key="1">
    <source>
        <dbReference type="ARBA" id="ARBA00022690"/>
    </source>
</evidence>
<dbReference type="Pfam" id="PF00079">
    <property type="entry name" value="Serpin"/>
    <property type="match status" value="1"/>
</dbReference>
<dbReference type="SUPFAM" id="SSF56574">
    <property type="entry name" value="Serpins"/>
    <property type="match status" value="1"/>
</dbReference>
<name>A0A8J4XXN9_CHIOP</name>
<feature type="signal peptide" evidence="4">
    <location>
        <begin position="1"/>
        <end position="16"/>
    </location>
</feature>
<comment type="similarity">
    <text evidence="3">Belongs to the serpin family.</text>
</comment>
<dbReference type="PANTHER" id="PTHR11461:SF342">
    <property type="entry name" value="SERINE PROTEASE INHIBITOR 28DC"/>
    <property type="match status" value="1"/>
</dbReference>
<dbReference type="Proteomes" id="UP000770661">
    <property type="component" value="Unassembled WGS sequence"/>
</dbReference>
<evidence type="ECO:0000256" key="2">
    <source>
        <dbReference type="ARBA" id="ARBA00022900"/>
    </source>
</evidence>
<sequence>MRGALVLLAAAAACVAMPDPQRFRPDARPLRGAASRGLHGAAFPLAMMGKIIHEFGLDLSVELQKTGNVVISPLSISALLSVLLLGSAGHSHLQIRRGLHFEDYLAEEDIHVSFQRLLDAISNNGPHVTLNIANGLFLQKGAGIIYNFTQDARTHYNSVVSTLDFKNSSVAATETINKWVEQSTSGMIPRLYKNSLDPMTTFVAVNTVFFNGTWLSPFTPAYTKDRDFDTGAEKIKVPMMSGTLNVKYVDIPEYSAHMAALSYQGSRQAMYIILPKEKNVTANLEPLEQLLSAENVNNLIKKMTSLQMRVWLPRMRLTFKTSLRKALTNLRMDSIFKPAAADFSRLSSEQVWVNDVVHETVIEVTEEGTRAAAATGSDFNRMGTSRVFIVDRPAIFFIRDEESGVPLFWGRLVKPEALRG</sequence>
<dbReference type="AlphaFoldDB" id="A0A8J4XXN9"/>
<evidence type="ECO:0000256" key="4">
    <source>
        <dbReference type="SAM" id="SignalP"/>
    </source>
</evidence>
<dbReference type="InterPro" id="IPR023796">
    <property type="entry name" value="Serpin_dom"/>
</dbReference>
<dbReference type="InterPro" id="IPR042185">
    <property type="entry name" value="Serpin_sf_2"/>
</dbReference>
<keyword evidence="4" id="KW-0732">Signal</keyword>
<keyword evidence="2" id="KW-0722">Serine protease inhibitor</keyword>